<reference evidence="1 2" key="1">
    <citation type="submission" date="2022-01" db="EMBL/GenBank/DDBJ databases">
        <authorList>
            <person name="Huang Y."/>
        </authorList>
    </citation>
    <scope>NUCLEOTIDE SEQUENCE [LARGE SCALE GENOMIC DNA]</scope>
    <source>
        <strain evidence="1 2">HY366</strain>
    </source>
</reference>
<evidence type="ECO:0000313" key="1">
    <source>
        <dbReference type="EMBL" id="MCF8588448.1"/>
    </source>
</evidence>
<dbReference type="GO" id="GO:0004519">
    <property type="term" value="F:endonuclease activity"/>
    <property type="evidence" value="ECO:0007669"/>
    <property type="project" value="UniProtKB-KW"/>
</dbReference>
<organism evidence="1 2">
    <name type="scientific">Gordonia liuliyuniae</name>
    <dbReference type="NCBI Taxonomy" id="2911517"/>
    <lineage>
        <taxon>Bacteria</taxon>
        <taxon>Bacillati</taxon>
        <taxon>Actinomycetota</taxon>
        <taxon>Actinomycetes</taxon>
        <taxon>Mycobacteriales</taxon>
        <taxon>Gordoniaceae</taxon>
        <taxon>Gordonia</taxon>
    </lineage>
</organism>
<proteinExistence type="predicted"/>
<dbReference type="Gene3D" id="3.40.960.10">
    <property type="entry name" value="VSR Endonuclease"/>
    <property type="match status" value="1"/>
</dbReference>
<dbReference type="SUPFAM" id="SSF52980">
    <property type="entry name" value="Restriction endonuclease-like"/>
    <property type="match status" value="1"/>
</dbReference>
<gene>
    <name evidence="1" type="ORF">L5G33_08230</name>
</gene>
<sequence length="227" mass="25559">MPRPQHAAGASSSVQNYQHVCGIHPPTDRVHIRGNSNTARDHPRWCRRLGRQPAENDAVDDLPAALAHAARCLRAEDLVMVCDSLLNKRLLAPTDVDDILRHAPRPVRAALDRVDGRAESGTETMVRLRLSAPNLQIRPQVQIPDVGRVDLLIGCSLIIEVDGEEYHSSSTAFENDRKRDLRAQALGYRVVRLSYRQVMYCWPDVRALTNELVHRNEHRRRLTAPAA</sequence>
<comment type="caution">
    <text evidence="1">The sequence shown here is derived from an EMBL/GenBank/DDBJ whole genome shotgun (WGS) entry which is preliminary data.</text>
</comment>
<dbReference type="EMBL" id="JAKKOR010000006">
    <property type="protein sequence ID" value="MCF8588448.1"/>
    <property type="molecule type" value="Genomic_DNA"/>
</dbReference>
<accession>A0ABS9ISB7</accession>
<dbReference type="Proteomes" id="UP001200110">
    <property type="component" value="Unassembled WGS sequence"/>
</dbReference>
<dbReference type="InterPro" id="IPR011335">
    <property type="entry name" value="Restrct_endonuc-II-like"/>
</dbReference>
<dbReference type="RefSeq" id="WP_236997690.1">
    <property type="nucleotide sequence ID" value="NZ_JAKKOR010000006.1"/>
</dbReference>
<keyword evidence="1" id="KW-0378">Hydrolase</keyword>
<name>A0ABS9ISB7_9ACTN</name>
<protein>
    <submittedName>
        <fullName evidence="1">Endonuclease domain-containing protein</fullName>
    </submittedName>
</protein>
<keyword evidence="1" id="KW-0255">Endonuclease</keyword>
<keyword evidence="1" id="KW-0540">Nuclease</keyword>
<evidence type="ECO:0000313" key="2">
    <source>
        <dbReference type="Proteomes" id="UP001200110"/>
    </source>
</evidence>
<keyword evidence="2" id="KW-1185">Reference proteome</keyword>